<dbReference type="Proteomes" id="UP000619170">
    <property type="component" value="Unassembled WGS sequence"/>
</dbReference>
<dbReference type="InterPro" id="IPR019499">
    <property type="entry name" value="Val-tRNA_synth_tRNA-bd"/>
</dbReference>
<evidence type="ECO:0000313" key="4">
    <source>
        <dbReference type="EMBL" id="MBE2165180.1"/>
    </source>
</evidence>
<dbReference type="Pfam" id="PF10458">
    <property type="entry name" value="Val_tRNA-synt_C"/>
    <property type="match status" value="1"/>
</dbReference>
<proteinExistence type="predicted"/>
<keyword evidence="5" id="KW-1185">Reference proteome</keyword>
<evidence type="ECO:0000259" key="3">
    <source>
        <dbReference type="Pfam" id="PF10458"/>
    </source>
</evidence>
<feature type="domain" description="Valyl-tRNA synthetase tRNA-binding arm" evidence="3">
    <location>
        <begin position="2"/>
        <end position="22"/>
    </location>
</feature>
<evidence type="ECO:0000256" key="2">
    <source>
        <dbReference type="ARBA" id="ARBA00022840"/>
    </source>
</evidence>
<reference evidence="5" key="2">
    <citation type="submission" date="2023-07" db="EMBL/GenBank/DDBJ databases">
        <title>Acinetobacter oleivorans assembled AC1583.</title>
        <authorList>
            <person name="Yeo C.C."/>
        </authorList>
    </citation>
    <scope>NUCLEOTIDE SEQUENCE [LARGE SCALE GENOMIC DNA]</scope>
    <source>
        <strain evidence="5">AC1583</strain>
    </source>
</reference>
<comment type="caution">
    <text evidence="4">The sequence shown here is derived from an EMBL/GenBank/DDBJ whole genome shotgun (WGS) entry which is preliminary data.</text>
</comment>
<organism evidence="4 5">
    <name type="scientific">Acinetobacter oleivorans</name>
    <dbReference type="NCBI Taxonomy" id="1148157"/>
    <lineage>
        <taxon>Bacteria</taxon>
        <taxon>Pseudomonadati</taxon>
        <taxon>Pseudomonadota</taxon>
        <taxon>Gammaproteobacteria</taxon>
        <taxon>Moraxellales</taxon>
        <taxon>Moraxellaceae</taxon>
        <taxon>Acinetobacter</taxon>
    </lineage>
</organism>
<dbReference type="InterPro" id="IPR010978">
    <property type="entry name" value="tRNA-bd_arm"/>
</dbReference>
<dbReference type="Gene3D" id="1.10.287.380">
    <property type="entry name" value="Valyl-tRNA synthetase, C-terminal domain"/>
    <property type="match status" value="1"/>
</dbReference>
<evidence type="ECO:0000256" key="1">
    <source>
        <dbReference type="ARBA" id="ARBA00022741"/>
    </source>
</evidence>
<keyword evidence="1" id="KW-0547">Nucleotide-binding</keyword>
<keyword evidence="2" id="KW-0067">ATP-binding</keyword>
<dbReference type="EMBL" id="JADAZL010000005">
    <property type="protein sequence ID" value="MBE2165180.1"/>
    <property type="molecule type" value="Genomic_DNA"/>
</dbReference>
<sequence length="29" mass="2969">MAGKLANEGFISKAPATVIEGECCTVIES</sequence>
<evidence type="ECO:0000313" key="5">
    <source>
        <dbReference type="Proteomes" id="UP000619170"/>
    </source>
</evidence>
<name>A0ABR9NKY0_9GAMM</name>
<accession>A0ABR9NKY0</accession>
<protein>
    <recommendedName>
        <fullName evidence="3">Valyl-tRNA synthetase tRNA-binding arm domain-containing protein</fullName>
    </recommendedName>
</protein>
<gene>
    <name evidence="4" type="ORF">IIQ43_11630</name>
</gene>
<dbReference type="InterPro" id="IPR037118">
    <property type="entry name" value="Val-tRNA_synth_C_sf"/>
</dbReference>
<reference evidence="4 5" key="1">
    <citation type="submission" date="2020-10" db="EMBL/GenBank/DDBJ databases">
        <authorList>
            <person name="Mohd Rani F."/>
        </authorList>
    </citation>
    <scope>NUCLEOTIDE SEQUENCE [LARGE SCALE GENOMIC DNA]</scope>
    <source>
        <strain evidence="4 5">AC1583</strain>
    </source>
</reference>
<dbReference type="SUPFAM" id="SSF46589">
    <property type="entry name" value="tRNA-binding arm"/>
    <property type="match status" value="1"/>
</dbReference>